<reference evidence="3 4" key="1">
    <citation type="submission" date="2019-08" db="EMBL/GenBank/DDBJ databases">
        <title>Deep-cultivation of Planctomycetes and their phenomic and genomic characterization uncovers novel biology.</title>
        <authorList>
            <person name="Wiegand S."/>
            <person name="Jogler M."/>
            <person name="Boedeker C."/>
            <person name="Pinto D."/>
            <person name="Vollmers J."/>
            <person name="Rivas-Marin E."/>
            <person name="Kohn T."/>
            <person name="Peeters S.H."/>
            <person name="Heuer A."/>
            <person name="Rast P."/>
            <person name="Oberbeckmann S."/>
            <person name="Bunk B."/>
            <person name="Jeske O."/>
            <person name="Meyerdierks A."/>
            <person name="Storesund J.E."/>
            <person name="Kallscheuer N."/>
            <person name="Luecker S."/>
            <person name="Lage O.M."/>
            <person name="Pohl T."/>
            <person name="Merkel B.J."/>
            <person name="Hornburger P."/>
            <person name="Mueller R.-W."/>
            <person name="Bruemmer F."/>
            <person name="Labrenz M."/>
            <person name="Spormann A.M."/>
            <person name="Op den Camp H."/>
            <person name="Overmann J."/>
            <person name="Amann R."/>
            <person name="Jetten M.S.M."/>
            <person name="Mascher T."/>
            <person name="Medema M.H."/>
            <person name="Devos D.P."/>
            <person name="Kaster A.-K."/>
            <person name="Ovreas L."/>
            <person name="Rohde M."/>
            <person name="Galperin M.Y."/>
            <person name="Jogler C."/>
        </authorList>
    </citation>
    <scope>NUCLEOTIDE SEQUENCE [LARGE SCALE GENOMIC DNA]</scope>
    <source>
        <strain evidence="3 4">UC8</strain>
    </source>
</reference>
<organism evidence="3 4">
    <name type="scientific">Roseimaritima ulvae</name>
    <dbReference type="NCBI Taxonomy" id="980254"/>
    <lineage>
        <taxon>Bacteria</taxon>
        <taxon>Pseudomonadati</taxon>
        <taxon>Planctomycetota</taxon>
        <taxon>Planctomycetia</taxon>
        <taxon>Pirellulales</taxon>
        <taxon>Pirellulaceae</taxon>
        <taxon>Roseimaritima</taxon>
    </lineage>
</organism>
<gene>
    <name evidence="3" type="ORF">UC8_51820</name>
</gene>
<dbReference type="Proteomes" id="UP000325286">
    <property type="component" value="Chromosome"/>
</dbReference>
<keyword evidence="4" id="KW-1185">Reference proteome</keyword>
<dbReference type="EMBL" id="CP042914">
    <property type="protein sequence ID" value="QEG43137.1"/>
    <property type="molecule type" value="Genomic_DNA"/>
</dbReference>
<name>A0A5B9QVR2_9BACT</name>
<protein>
    <submittedName>
        <fullName evidence="3">SnoaL-like domain protein</fullName>
    </submittedName>
</protein>
<evidence type="ECO:0000256" key="1">
    <source>
        <dbReference type="SAM" id="SignalP"/>
    </source>
</evidence>
<proteinExistence type="predicted"/>
<dbReference type="SUPFAM" id="SSF54427">
    <property type="entry name" value="NTF2-like"/>
    <property type="match status" value="1"/>
</dbReference>
<accession>A0A5B9QVR2</accession>
<dbReference type="KEGG" id="rul:UC8_51820"/>
<dbReference type="Pfam" id="PF14534">
    <property type="entry name" value="DUF4440"/>
    <property type="match status" value="1"/>
</dbReference>
<evidence type="ECO:0000259" key="2">
    <source>
        <dbReference type="Pfam" id="PF14534"/>
    </source>
</evidence>
<feature type="domain" description="DUF4440" evidence="2">
    <location>
        <begin position="43"/>
        <end position="151"/>
    </location>
</feature>
<dbReference type="InterPro" id="IPR011944">
    <property type="entry name" value="Steroid_delta5-4_isomerase"/>
</dbReference>
<dbReference type="NCBIfam" id="TIGR02246">
    <property type="entry name" value="SgcJ/EcaC family oxidoreductase"/>
    <property type="match status" value="1"/>
</dbReference>
<feature type="chain" id="PRO_5023147731" evidence="1">
    <location>
        <begin position="30"/>
        <end position="311"/>
    </location>
</feature>
<sequence length="311" mass="33826" precursor="true">MRIEQVKSVTMTCLTAAWGMLLCLTPAVADQAADKQAADEQAIREAVAAYVAAYNRGDAAAVAAMWSPDAVYTNPLSGEQVVGREAVEKQFATIFSESKGAKLIAETNSVQFVSPNVAIEKGTATVQQGDDLADATEYSAVYIKRDGKWLLDRVTETDPPPGDSPGAEQLKQLDWMIGLWVDADQQATVTTKCQWTKNHNFMLRMFSVAAEDQVDFAGLQIIGWDPAKQQIRSWVFDSDGGFGTGEWTQKGDAWHIKATGTAADGSKSSAVNILSYLDPNTFTWQSVNRVVAGELLPNVDEVVVRRQDSQP</sequence>
<dbReference type="InterPro" id="IPR032710">
    <property type="entry name" value="NTF2-like_dom_sf"/>
</dbReference>
<keyword evidence="1" id="KW-0732">Signal</keyword>
<dbReference type="InterPro" id="IPR027843">
    <property type="entry name" value="DUF4440"/>
</dbReference>
<evidence type="ECO:0000313" key="4">
    <source>
        <dbReference type="Proteomes" id="UP000325286"/>
    </source>
</evidence>
<feature type="signal peptide" evidence="1">
    <location>
        <begin position="1"/>
        <end position="29"/>
    </location>
</feature>
<evidence type="ECO:0000313" key="3">
    <source>
        <dbReference type="EMBL" id="QEG43137.1"/>
    </source>
</evidence>
<dbReference type="AlphaFoldDB" id="A0A5B9QVR2"/>
<dbReference type="Gene3D" id="3.10.450.50">
    <property type="match status" value="1"/>
</dbReference>